<comment type="caution">
    <text evidence="10">The sequence shown here is derived from an EMBL/GenBank/DDBJ whole genome shotgun (WGS) entry which is preliminary data.</text>
</comment>
<dbReference type="OrthoDB" id="7917939at2759"/>
<evidence type="ECO:0000256" key="9">
    <source>
        <dbReference type="SAM" id="MobiDB-lite"/>
    </source>
</evidence>
<comment type="subcellular location">
    <subcellularLocation>
        <location evidence="1">Membrane</location>
        <topology evidence="1">Single-pass membrane protein</topology>
    </subcellularLocation>
</comment>
<keyword evidence="5" id="KW-0812">Transmembrane</keyword>
<name>A0A8S3XWY8_PARAO</name>
<evidence type="ECO:0000256" key="7">
    <source>
        <dbReference type="ARBA" id="ARBA00023136"/>
    </source>
</evidence>
<gene>
    <name evidence="10" type="ORF">PAPOLLO_LOCUS23460</name>
</gene>
<evidence type="ECO:0000256" key="2">
    <source>
        <dbReference type="ARBA" id="ARBA00007647"/>
    </source>
</evidence>
<dbReference type="GO" id="GO:0016757">
    <property type="term" value="F:glycosyltransferase activity"/>
    <property type="evidence" value="ECO:0007669"/>
    <property type="project" value="UniProtKB-UniRule"/>
</dbReference>
<evidence type="ECO:0000313" key="10">
    <source>
        <dbReference type="EMBL" id="CAG5046061.1"/>
    </source>
</evidence>
<reference evidence="10" key="1">
    <citation type="submission" date="2021-04" db="EMBL/GenBank/DDBJ databases">
        <authorList>
            <person name="Tunstrom K."/>
        </authorList>
    </citation>
    <scope>NUCLEOTIDE SEQUENCE</scope>
</reference>
<dbReference type="AlphaFoldDB" id="A0A8S3XWY8"/>
<evidence type="ECO:0000256" key="3">
    <source>
        <dbReference type="ARBA" id="ARBA00022676"/>
    </source>
</evidence>
<organism evidence="10 11">
    <name type="scientific">Parnassius apollo</name>
    <name type="common">Apollo butterfly</name>
    <name type="synonym">Papilio apollo</name>
    <dbReference type="NCBI Taxonomy" id="110799"/>
    <lineage>
        <taxon>Eukaryota</taxon>
        <taxon>Metazoa</taxon>
        <taxon>Ecdysozoa</taxon>
        <taxon>Arthropoda</taxon>
        <taxon>Hexapoda</taxon>
        <taxon>Insecta</taxon>
        <taxon>Pterygota</taxon>
        <taxon>Neoptera</taxon>
        <taxon>Endopterygota</taxon>
        <taxon>Lepidoptera</taxon>
        <taxon>Glossata</taxon>
        <taxon>Ditrysia</taxon>
        <taxon>Papilionoidea</taxon>
        <taxon>Papilionidae</taxon>
        <taxon>Parnassiinae</taxon>
        <taxon>Parnassini</taxon>
        <taxon>Parnassius</taxon>
        <taxon>Parnassius</taxon>
    </lineage>
</organism>
<comment type="similarity">
    <text evidence="2 8">Belongs to the glycosyltransferase 92 family.</text>
</comment>
<feature type="compositionally biased region" description="Basic and acidic residues" evidence="9">
    <location>
        <begin position="1"/>
        <end position="24"/>
    </location>
</feature>
<evidence type="ECO:0000256" key="4">
    <source>
        <dbReference type="ARBA" id="ARBA00022679"/>
    </source>
</evidence>
<feature type="compositionally biased region" description="Acidic residues" evidence="9">
    <location>
        <begin position="47"/>
        <end position="61"/>
    </location>
</feature>
<dbReference type="GO" id="GO:0005737">
    <property type="term" value="C:cytoplasm"/>
    <property type="evidence" value="ECO:0007669"/>
    <property type="project" value="TreeGrafter"/>
</dbReference>
<keyword evidence="11" id="KW-1185">Reference proteome</keyword>
<dbReference type="PANTHER" id="PTHR21461:SF69">
    <property type="entry name" value="GLYCOSYLTRANSFERASE FAMILY 92 PROTEIN"/>
    <property type="match status" value="1"/>
</dbReference>
<dbReference type="PANTHER" id="PTHR21461">
    <property type="entry name" value="GLYCOSYLTRANSFERASE FAMILY 92 PROTEIN"/>
    <property type="match status" value="1"/>
</dbReference>
<dbReference type="Proteomes" id="UP000691718">
    <property type="component" value="Unassembled WGS sequence"/>
</dbReference>
<dbReference type="EC" id="2.4.1.-" evidence="8"/>
<keyword evidence="3 8" id="KW-0328">Glycosyltransferase</keyword>
<dbReference type="GO" id="GO:0016020">
    <property type="term" value="C:membrane"/>
    <property type="evidence" value="ECO:0007669"/>
    <property type="project" value="UniProtKB-SubCell"/>
</dbReference>
<accession>A0A8S3XWY8</accession>
<evidence type="ECO:0000256" key="8">
    <source>
        <dbReference type="RuleBase" id="RU366017"/>
    </source>
</evidence>
<evidence type="ECO:0000313" key="11">
    <source>
        <dbReference type="Proteomes" id="UP000691718"/>
    </source>
</evidence>
<sequence>MDLRGDEERIRRWLCESDIESNHDEAEELSESEEEDNMVADAHVGTDESEEEGSMSSDEEILVNSCSRKRRFVDSDDNKSNAGQLGSESIQHQQEPQEPESSFVIRSNKNHLYGKSGYKWSTRPRNPRARTSSRNVIHVIPGPAGVAKEITDPRELFLLFISHEMINEMITYTNTEIDIKKSKYKQEKYTNSHTSTNEVTALLGLLIQSAAIKSRNISAGEPLYCQTRPFNSNEDSIEVVAAKPLEMWWHEWDTASSTVETPFLLSCPLTDSLYDMSVVYIVTEPCEDPGNAFVLKPSKKLTEYKRTFTICVKDMNFNKNIAQNLIEWIETNKILGVDLIDVYIDEITKETQNVLLRYKDQGNLAESEYIVPLDVDEILLPKIAFNLSELLRRLRKFGVHKYKFFKNDSNKSKIYVKRDNVRINDAININVEKIELEDDFNSLSMTDLDNLDKENLNKYEIKCKRRIPIPKLYQNIIRSPLVSPVGYYSKSMMLTRRVLTAFNHYPLTNLGMAGLEWRMVYAIQRSAAQSL</sequence>
<dbReference type="InterPro" id="IPR008166">
    <property type="entry name" value="Glyco_transf_92"/>
</dbReference>
<keyword evidence="7" id="KW-0472">Membrane</keyword>
<feature type="compositionally biased region" description="Acidic residues" evidence="9">
    <location>
        <begin position="25"/>
        <end position="38"/>
    </location>
</feature>
<feature type="compositionally biased region" description="Low complexity" evidence="9">
    <location>
        <begin position="87"/>
        <end position="102"/>
    </location>
</feature>
<keyword evidence="4 8" id="KW-0808">Transferase</keyword>
<dbReference type="EMBL" id="CAJQZP010001435">
    <property type="protein sequence ID" value="CAG5046061.1"/>
    <property type="molecule type" value="Genomic_DNA"/>
</dbReference>
<evidence type="ECO:0000256" key="6">
    <source>
        <dbReference type="ARBA" id="ARBA00022989"/>
    </source>
</evidence>
<feature type="region of interest" description="Disordered" evidence="9">
    <location>
        <begin position="1"/>
        <end position="105"/>
    </location>
</feature>
<evidence type="ECO:0000256" key="5">
    <source>
        <dbReference type="ARBA" id="ARBA00022692"/>
    </source>
</evidence>
<protein>
    <recommendedName>
        <fullName evidence="8">Glycosyltransferase family 92 protein</fullName>
        <ecNumber evidence="8">2.4.1.-</ecNumber>
    </recommendedName>
</protein>
<keyword evidence="6" id="KW-1133">Transmembrane helix</keyword>
<proteinExistence type="inferred from homology"/>
<evidence type="ECO:0000256" key="1">
    <source>
        <dbReference type="ARBA" id="ARBA00004167"/>
    </source>
</evidence>
<dbReference type="Pfam" id="PF01697">
    <property type="entry name" value="Glyco_transf_92"/>
    <property type="match status" value="1"/>
</dbReference>